<comment type="similarity">
    <text evidence="1">Belongs to the Skp family.</text>
</comment>
<dbReference type="STRING" id="331678.Cphamn1_0414"/>
<sequence>MFHGTIATKTRELTMKIMSRNSASTLLPRTMFFAVILSFFFVSPELLAVTGQKTGVIDATSVLNQMPETKKAENILKATGTQWQKGLDNLKKSFQTSAASYEKQKSSLSKAAREQKEKDLNVKLQSIQKYQMDKFGPNGALEKKKAELLAPIRQKLLAAVKAVAVKEGFSVIIDKQAMIYGSSSADITAKVINQLK</sequence>
<evidence type="ECO:0000256" key="2">
    <source>
        <dbReference type="ARBA" id="ARBA00022729"/>
    </source>
</evidence>
<dbReference type="SMART" id="SM00935">
    <property type="entry name" value="OmpH"/>
    <property type="match status" value="1"/>
</dbReference>
<dbReference type="GO" id="GO:0005829">
    <property type="term" value="C:cytosol"/>
    <property type="evidence" value="ECO:0007669"/>
    <property type="project" value="TreeGrafter"/>
</dbReference>
<name>B3ELQ0_CHLPB</name>
<dbReference type="AlphaFoldDB" id="B3ELQ0"/>
<protein>
    <submittedName>
        <fullName evidence="3">Outer membrane chaperone Skp (OmpH)</fullName>
    </submittedName>
</protein>
<dbReference type="PANTHER" id="PTHR35089">
    <property type="entry name" value="CHAPERONE PROTEIN SKP"/>
    <property type="match status" value="1"/>
</dbReference>
<reference evidence="3" key="1">
    <citation type="submission" date="2008-06" db="EMBL/GenBank/DDBJ databases">
        <title>Complete sequence of Chlorobium phaeobacteroides BS1.</title>
        <authorList>
            <consortium name="US DOE Joint Genome Institute"/>
            <person name="Lucas S."/>
            <person name="Copeland A."/>
            <person name="Lapidus A."/>
            <person name="Glavina del Rio T."/>
            <person name="Dalin E."/>
            <person name="Tice H."/>
            <person name="Bruce D."/>
            <person name="Goodwin L."/>
            <person name="Pitluck S."/>
            <person name="Schmutz J."/>
            <person name="Larimer F."/>
            <person name="Land M."/>
            <person name="Hauser L."/>
            <person name="Kyrpides N."/>
            <person name="Ovchinnikova G."/>
            <person name="Li T."/>
            <person name="Liu Z."/>
            <person name="Zhao F."/>
            <person name="Overmann J."/>
            <person name="Bryant D.A."/>
            <person name="Richardson P."/>
        </authorList>
    </citation>
    <scope>NUCLEOTIDE SEQUENCE [LARGE SCALE GENOMIC DNA]</scope>
    <source>
        <strain evidence="3">BS1</strain>
    </source>
</reference>
<dbReference type="InterPro" id="IPR005632">
    <property type="entry name" value="Chaperone_Skp"/>
</dbReference>
<gene>
    <name evidence="3" type="ordered locus">Cphamn1_0414</name>
</gene>
<dbReference type="Gene3D" id="3.30.910.20">
    <property type="entry name" value="Skp domain"/>
    <property type="match status" value="1"/>
</dbReference>
<proteinExistence type="inferred from homology"/>
<dbReference type="EMBL" id="CP001101">
    <property type="protein sequence ID" value="ACE03379.1"/>
    <property type="molecule type" value="Genomic_DNA"/>
</dbReference>
<dbReference type="eggNOG" id="COG2825">
    <property type="taxonomic scope" value="Bacteria"/>
</dbReference>
<accession>B3ELQ0</accession>
<dbReference type="GO" id="GO:0051082">
    <property type="term" value="F:unfolded protein binding"/>
    <property type="evidence" value="ECO:0007669"/>
    <property type="project" value="InterPro"/>
</dbReference>
<organism evidence="3">
    <name type="scientific">Chlorobium phaeobacteroides (strain BS1)</name>
    <dbReference type="NCBI Taxonomy" id="331678"/>
    <lineage>
        <taxon>Bacteria</taxon>
        <taxon>Pseudomonadati</taxon>
        <taxon>Chlorobiota</taxon>
        <taxon>Chlorobiia</taxon>
        <taxon>Chlorobiales</taxon>
        <taxon>Chlorobiaceae</taxon>
        <taxon>Chlorobium/Pelodictyon group</taxon>
        <taxon>Chlorobium</taxon>
    </lineage>
</organism>
<dbReference type="PANTHER" id="PTHR35089:SF1">
    <property type="entry name" value="CHAPERONE PROTEIN SKP"/>
    <property type="match status" value="1"/>
</dbReference>
<keyword evidence="2" id="KW-0732">Signal</keyword>
<dbReference type="KEGG" id="cpb:Cphamn1_0414"/>
<dbReference type="InterPro" id="IPR024930">
    <property type="entry name" value="Skp_dom_sf"/>
</dbReference>
<dbReference type="SUPFAM" id="SSF111384">
    <property type="entry name" value="OmpH-like"/>
    <property type="match status" value="1"/>
</dbReference>
<evidence type="ECO:0000256" key="1">
    <source>
        <dbReference type="ARBA" id="ARBA00009091"/>
    </source>
</evidence>
<dbReference type="Pfam" id="PF03938">
    <property type="entry name" value="OmpH"/>
    <property type="match status" value="1"/>
</dbReference>
<evidence type="ECO:0000313" key="3">
    <source>
        <dbReference type="EMBL" id="ACE03379.1"/>
    </source>
</evidence>
<dbReference type="HOGENOM" id="CLU_053320_0_1_10"/>
<dbReference type="GO" id="GO:0050821">
    <property type="term" value="P:protein stabilization"/>
    <property type="evidence" value="ECO:0007669"/>
    <property type="project" value="TreeGrafter"/>
</dbReference>